<dbReference type="SUPFAM" id="SSF52374">
    <property type="entry name" value="Nucleotidylyl transferase"/>
    <property type="match status" value="1"/>
</dbReference>
<keyword evidence="8" id="KW-1208">Phospholipid metabolism</keyword>
<keyword evidence="7" id="KW-0594">Phospholipid biosynthesis</keyword>
<comment type="pathway">
    <text evidence="9">Phospholipid metabolism; phosphatidylethanolamine biosynthesis; phosphatidylethanolamine from ethanolamine: step 2/3.</text>
</comment>
<keyword evidence="3" id="KW-0444">Lipid biosynthesis</keyword>
<evidence type="ECO:0000256" key="8">
    <source>
        <dbReference type="ARBA" id="ARBA00023264"/>
    </source>
</evidence>
<proteinExistence type="inferred from homology"/>
<evidence type="ECO:0000256" key="5">
    <source>
        <dbReference type="ARBA" id="ARBA00022695"/>
    </source>
</evidence>
<keyword evidence="14" id="KW-1185">Reference proteome</keyword>
<evidence type="ECO:0000313" key="13">
    <source>
        <dbReference type="EMBL" id="CAK0864173.1"/>
    </source>
</evidence>
<comment type="caution">
    <text evidence="13">The sequence shown here is derived from an EMBL/GenBank/DDBJ whole genome shotgun (WGS) entry which is preliminary data.</text>
</comment>
<feature type="domain" description="Cytidyltransferase-like" evidence="12">
    <location>
        <begin position="11"/>
        <end position="98"/>
    </location>
</feature>
<evidence type="ECO:0000256" key="3">
    <source>
        <dbReference type="ARBA" id="ARBA00022516"/>
    </source>
</evidence>
<dbReference type="EC" id="2.7.7.14" evidence="10"/>
<dbReference type="Proteomes" id="UP001189429">
    <property type="component" value="Unassembled WGS sequence"/>
</dbReference>
<evidence type="ECO:0000259" key="12">
    <source>
        <dbReference type="Pfam" id="PF01467"/>
    </source>
</evidence>
<evidence type="ECO:0000313" key="14">
    <source>
        <dbReference type="Proteomes" id="UP001189429"/>
    </source>
</evidence>
<name>A0ABN9UXP3_9DINO</name>
<dbReference type="Gene3D" id="3.40.50.620">
    <property type="entry name" value="HUPs"/>
    <property type="match status" value="1"/>
</dbReference>
<accession>A0ABN9UXP3</accession>
<sequence length="158" mass="17406">MPWDSEETVYIDGSWAFMHGAHQHILRVARMRCTHLLVGVHSDEVLAEECGRTTLEDYELRLQRVLHNRYVSSVLKDAPWTLTPDMLSSLGVNRVMIGSVGKLRDCGREDGADPYVAARDLGMLEVVPSLDGTTESSFHESQLARAALAAPSTLCPAA</sequence>
<dbReference type="EMBL" id="CAUYUJ010016338">
    <property type="protein sequence ID" value="CAK0864173.1"/>
    <property type="molecule type" value="Genomic_DNA"/>
</dbReference>
<protein>
    <recommendedName>
        <fullName evidence="10">ethanolamine-phosphate cytidylyltransferase</fullName>
        <ecNumber evidence="10">2.7.7.14</ecNumber>
    </recommendedName>
    <alternativeName>
        <fullName evidence="11">CTP:phosphoethanolamine cytidylyltransferase</fullName>
    </alternativeName>
</protein>
<evidence type="ECO:0000256" key="6">
    <source>
        <dbReference type="ARBA" id="ARBA00023098"/>
    </source>
</evidence>
<dbReference type="Pfam" id="PF01467">
    <property type="entry name" value="CTP_transf_like"/>
    <property type="match status" value="1"/>
</dbReference>
<gene>
    <name evidence="13" type="ORF">PCOR1329_LOCUS52127</name>
</gene>
<organism evidence="13 14">
    <name type="scientific">Prorocentrum cordatum</name>
    <dbReference type="NCBI Taxonomy" id="2364126"/>
    <lineage>
        <taxon>Eukaryota</taxon>
        <taxon>Sar</taxon>
        <taxon>Alveolata</taxon>
        <taxon>Dinophyceae</taxon>
        <taxon>Prorocentrales</taxon>
        <taxon>Prorocentraceae</taxon>
        <taxon>Prorocentrum</taxon>
    </lineage>
</organism>
<dbReference type="InterPro" id="IPR004821">
    <property type="entry name" value="Cyt_trans-like"/>
</dbReference>
<dbReference type="InterPro" id="IPR014729">
    <property type="entry name" value="Rossmann-like_a/b/a_fold"/>
</dbReference>
<keyword evidence="5" id="KW-0548">Nucleotidyltransferase</keyword>
<comment type="similarity">
    <text evidence="2">Belongs to the cytidylyltransferase family.</text>
</comment>
<dbReference type="PANTHER" id="PTHR45780:SF2">
    <property type="entry name" value="ETHANOLAMINE-PHOSPHATE CYTIDYLYLTRANSFERASE"/>
    <property type="match status" value="1"/>
</dbReference>
<evidence type="ECO:0000256" key="4">
    <source>
        <dbReference type="ARBA" id="ARBA00022679"/>
    </source>
</evidence>
<evidence type="ECO:0000256" key="10">
    <source>
        <dbReference type="ARBA" id="ARBA00024221"/>
    </source>
</evidence>
<evidence type="ECO:0000256" key="7">
    <source>
        <dbReference type="ARBA" id="ARBA00023209"/>
    </source>
</evidence>
<evidence type="ECO:0000256" key="1">
    <source>
        <dbReference type="ARBA" id="ARBA00005189"/>
    </source>
</evidence>
<keyword evidence="4" id="KW-0808">Transferase</keyword>
<evidence type="ECO:0000256" key="2">
    <source>
        <dbReference type="ARBA" id="ARBA00010101"/>
    </source>
</evidence>
<evidence type="ECO:0000256" key="9">
    <source>
        <dbReference type="ARBA" id="ARBA00024191"/>
    </source>
</evidence>
<comment type="pathway">
    <text evidence="1">Lipid metabolism.</text>
</comment>
<keyword evidence="6" id="KW-0443">Lipid metabolism</keyword>
<dbReference type="PANTHER" id="PTHR45780">
    <property type="entry name" value="ETHANOLAMINE-PHOSPHATE CYTIDYLYLTRANSFERASE"/>
    <property type="match status" value="1"/>
</dbReference>
<dbReference type="InterPro" id="IPR044608">
    <property type="entry name" value="Ect1/PCYT2"/>
</dbReference>
<evidence type="ECO:0000256" key="11">
    <source>
        <dbReference type="ARBA" id="ARBA00031473"/>
    </source>
</evidence>
<reference evidence="13" key="1">
    <citation type="submission" date="2023-10" db="EMBL/GenBank/DDBJ databases">
        <authorList>
            <person name="Chen Y."/>
            <person name="Shah S."/>
            <person name="Dougan E. K."/>
            <person name="Thang M."/>
            <person name="Chan C."/>
        </authorList>
    </citation>
    <scope>NUCLEOTIDE SEQUENCE [LARGE SCALE GENOMIC DNA]</scope>
</reference>